<accession>A0A255YR63</accession>
<feature type="region of interest" description="Disordered" evidence="1">
    <location>
        <begin position="3083"/>
        <end position="3105"/>
    </location>
</feature>
<evidence type="ECO:0000313" key="4">
    <source>
        <dbReference type="Proteomes" id="UP000216998"/>
    </source>
</evidence>
<protein>
    <recommendedName>
        <fullName evidence="2">Filamentous haemagglutinin FhaB/tRNA nuclease CdiA-like TPS domain-containing protein</fullName>
    </recommendedName>
</protein>
<dbReference type="OrthoDB" id="1776524at2"/>
<reference evidence="3 4" key="1">
    <citation type="submission" date="2017-07" db="EMBL/GenBank/DDBJ databases">
        <title>Niveispirillum cyanobacteriorum sp. nov., isolated from cyanobacterial aggregates in a eutrophic lake.</title>
        <authorList>
            <person name="Cai H."/>
        </authorList>
    </citation>
    <scope>NUCLEOTIDE SEQUENCE [LARGE SCALE GENOMIC DNA]</scope>
    <source>
        <strain evidence="4">TH1-14</strain>
    </source>
</reference>
<evidence type="ECO:0000259" key="2">
    <source>
        <dbReference type="SMART" id="SM00912"/>
    </source>
</evidence>
<dbReference type="InterPro" id="IPR008638">
    <property type="entry name" value="FhaB/CdiA-like_TPS"/>
</dbReference>
<feature type="region of interest" description="Disordered" evidence="1">
    <location>
        <begin position="3141"/>
        <end position="3165"/>
    </location>
</feature>
<proteinExistence type="predicted"/>
<dbReference type="Pfam" id="PF18676">
    <property type="entry name" value="MBG_2"/>
    <property type="match status" value="8"/>
</dbReference>
<keyword evidence="4" id="KW-1185">Reference proteome</keyword>
<dbReference type="PANTHER" id="PTHR12338">
    <property type="entry name" value="AUTOTRANSPORTER"/>
    <property type="match status" value="1"/>
</dbReference>
<comment type="caution">
    <text evidence="3">The sequence shown here is derived from an EMBL/GenBank/DDBJ whole genome shotgun (WGS) entry which is preliminary data.</text>
</comment>
<gene>
    <name evidence="3" type="ORF">CHU95_21475</name>
</gene>
<dbReference type="Gene3D" id="3.30.160.710">
    <property type="match status" value="1"/>
</dbReference>
<evidence type="ECO:0000256" key="1">
    <source>
        <dbReference type="SAM" id="MobiDB-lite"/>
    </source>
</evidence>
<dbReference type="InterPro" id="IPR011050">
    <property type="entry name" value="Pectin_lyase_fold/virulence"/>
</dbReference>
<dbReference type="SUPFAM" id="SSF51126">
    <property type="entry name" value="Pectin lyase-like"/>
    <property type="match status" value="1"/>
</dbReference>
<dbReference type="NCBIfam" id="TIGR01901">
    <property type="entry name" value="adhes_NPXG"/>
    <property type="match status" value="1"/>
</dbReference>
<dbReference type="InterPro" id="IPR041286">
    <property type="entry name" value="MBG_2"/>
</dbReference>
<dbReference type="PANTHER" id="PTHR12338:SF5">
    <property type="entry name" value="ANTIGEN 43-RELATED"/>
    <property type="match status" value="1"/>
</dbReference>
<dbReference type="InterPro" id="IPR050909">
    <property type="entry name" value="Bact_Autotransporter_VF"/>
</dbReference>
<dbReference type="SMART" id="SM00912">
    <property type="entry name" value="Haemagg_act"/>
    <property type="match status" value="1"/>
</dbReference>
<name>A0A255YR63_9PROT</name>
<dbReference type="Proteomes" id="UP000216998">
    <property type="component" value="Unassembled WGS sequence"/>
</dbReference>
<dbReference type="RefSeq" id="WP_094458396.1">
    <property type="nucleotide sequence ID" value="NZ_NOXU01000032.1"/>
</dbReference>
<evidence type="ECO:0000313" key="3">
    <source>
        <dbReference type="EMBL" id="OYQ31708.1"/>
    </source>
</evidence>
<dbReference type="Gene3D" id="2.160.20.10">
    <property type="entry name" value="Single-stranded right-handed beta-helix, Pectin lyase-like"/>
    <property type="match status" value="1"/>
</dbReference>
<dbReference type="EMBL" id="NOXU01000032">
    <property type="protein sequence ID" value="OYQ31708.1"/>
    <property type="molecule type" value="Genomic_DNA"/>
</dbReference>
<dbReference type="InterPro" id="IPR012334">
    <property type="entry name" value="Pectin_lyas_fold"/>
</dbReference>
<sequence>MAAASQPQANAHRRWGRGFRALTLASVFTLPAAAQTPQGGTVVVGGAVISSLGNHTLINQTSDRALIDWRRFDIGPEGSVAVAQPGASSILINRVTGDGTGTYINGTLSANGQVVVIDKAGVVMGARARVDAGAFLATSADIDNADFAAGRLIFGKAGQAGAAIVNEGTIRVADGGYAVLAAPEVRNSGVVEARLGRVVVAGAERFSLDLAGDGLLRFEVPAELAGRVINEGRLAGADILMTARAARDGMAGVVNAGGLVEATSARNVQGRIIIGGEGTDTVVTGTAHAAGGSIDILGDHVALTGAQVDASGQGDGGQVRIGGDFQGGGDLHRASTTRIDANSRVNADGSTGTGGRVIVWSDGRTDYAGAISARGATDGGFAEVSGKGSLRFDGTADLIGGPGGKAGELLLDPTNITIGGTADVDGDSSTGDDLPGDGSIAAGDYSGADSLITATAITSLLNSGTSVSLAASNDIRVNSGITKTGGSGATLSLTAGRDLTFASGVGVTSNSSSLSMGFTAGRSFAASNATFTSNGGSISITATGAAATTGISLSGVAITSGAGSLSLTGTGSSTGVLLDNAASLVSGSGSVSVTGTGTNGILVQNSSLLRAGTGILTLTGTGGSGGTGIAASGGSTLGGVAQSGRVTLIANDMALTGATLRSSGTVNLRTRTDSAAVIIGGTDDTAGLALSSTELATVTAGTLSIGHSTHTGSLSVSANPSTTAIEGLELISSSLSLGSALTGLLETFLNAGKDATVQTAGTMTVTDSIAKTAGADATLTLHAGGDLIFSNAIGVTSSSNRLSMDVTGGGSTTGSVTTSGAGSFASNGGSIGFSGRTGLSLSGSSLTAGAGTITLAGGDIALSGTSITSTGRVILRPFTTGGHMSFGGSAGGVTKISQAELNQISAGVVRLGALDGGNLVISSALSHASDVVELASSGAVTQSADINVANLSLLGTGGTHSLTRSGNSVTTLAANTGSFDFQSGSSFAVGTVAGTTGITFTGDASLYAHNTLITLGQTATYAGSGTGTLTVSGHVDLTVSANAGVSNGGKLNIVLAADGNAAGSPGRVAISNATLSTNGGNITIGSGATPASRAAMGKSDTGIGVNILSSTLNSGTGGAIVINGEGAASGTFSATGIGINISASSLIAAGSGTITLNGTGGSGNTLTAGIAIGDGSIIRTASGALAINGAQASSGTNRYGILLRNDPTTRSAIYATASGGVELKATGTDGQISAHGGSGDSSRAHIGWDGTNAYGGTVSLVADNMVLTSASGSADISIGGSGTLVLKPVSTGASVGVGDGAIGSHDLELGQAELNTLRAGFGSIVVGQTTGTGAITVSGAAFTSNTTIQGGTGAVTVSGALSTGTGSDAGTLSLETRGLLTVGAAITTQNRAITLAADRLALTGGVNAGTATATLTTATASRAIDLGSTTNAANALEISSAELNQVTAGVIRVGASNAGAISVTQAIEPTGSHSLHLRSGAGITQTSSITVSNLALTAGGTVALAAVNNAVTSVAASASNQNMAFRDDSGFAIGTVDTVAGISLGTGTLNLISTSAVTQTAAISAAGLALSGTGAAYTLAHTANAVSTVAANTGSVDLGLSGTASIGTAGSVTGITTTGTVKLSSGGNLSIASGASVSAAGAGDALVLAANGTFTNQGGASALSVSGGGRFLVFSTSPLTSSTGGITALPYYNRSFTFSGRTYTALTNTGNRFVYSYAPNLTVTPDAVNRTYTGATFTGSTYTITGLVTGDSLSDAVSGTGTISGSGRNAGTYTLTAGAGTLASDLGYGFNFGTGTLTVARKDLTYAVANSTVTYGTLAGNGAVTLTGIVDGDSVAGTVTTWRGSTAETLTTRSDVGTLAQRVTALTGTDASNYQIAASGNSDGTLTIGQKALTYVIGAASSVYGTLATLGAGTLTGVVDGDTVTSNVGLSGATLAATLAAGTYDQTLTLGGADAGNYTLAGTGNTIGQLTVARKPLTYVISDVTSTYGTLATLPTPSLTGILSGDTVTSAAQLQSGTLTSRLAAGSYTLVSGALSGASAANYMLAGSGHTAGTLTVARKSLTASIAAVTATYGTTATTGPVSFTGVLDGDTVGGVVAVSGTGGTVTLSPTLDAGSYTQTVTGLTGSSAANYELTGGPVTAALTINRKDLTYSVANGTVTYGTLAGNGAVTLTGVVNGDDVGGMVTTYRNGTVETLASRTPVGTLTQRVTSLTGVDAANYQIATAGNNDGSLTIAQRALTYVVAAVNSVYGTLATLGTATLSGVIDGDDVSATVGLAGGTLSARLAAGTYDQTITLGGSDLSNYRVADNGNAIGTLTVARRSLTYSIADTTSLYGTAPLAPTPVLAGVVEGDVIGATAVLQSGSLSERLPVGSYTLRLGDLTGSAAANYVIADAGNRHGILTVTPKALTVSVANVSSIYGQAASVGAVALTGVMAGDDVTADLVVEGGGGTVALGPKLGVGTYTQRVTGLTGSSASNYTLSGGPGTTATLIVTPAPLTVTADSLHRLYGAADPALTYKVVGLVSGDAVTGSLTRAAGQDVGTYAISQGSLSAGPNYSVSFQNGTLTINPAPLTITALSATKIYGDADPGLSYSVSGLVTGDSLTGDLRRAAGENVGTYTIEQGSLTAGRNYDIAFQSGQLVITPAALSVTASAITRVYSDADPDLTYRVSGLKRGDAATTVLSGGLVRAAGENVGTYAIGQGSLTANGNYTLRFTGADFTITPANLTLAVVAANTAKVYGDPDPVFGYTASGFKGVDKVGTVLSGSLSREAGEAVGTYAITQGSLAVSNPNYVLVFTPGTLTISPANLSVAALMVTRTYGDADPTLTYAVSGLKGGDSAGTVLTGALSRAAGEDVGSYAIGQGSLGLANGNYTLSFTGATLTINPALLSVTANAVTRLYGAADPTLSYTLSGLKRGDAGETVLSGTLARAAGATVGRYAIGQGSLTANGNYRISFQGADLVITPAPLSVLVDNATRQAGAANPVFTARFQGLVNGDTESSLTGLSLLTSADSASPAGTYAIRAGGIANANYQITYVDGVLTVTGGGVLPPVVAETVPVTTVTQPVRAPSVPTVTAAAPVAAPAAPVSTAPPPATAPSTPTTDGGSAALAAVNQNVQSASGSAADDDSAAEEMIPGLLSQQRRLPGETPEGTPGLEQQFPNLGRVW</sequence>
<organism evidence="3 4">
    <name type="scientific">Niveispirillum lacus</name>
    <dbReference type="NCBI Taxonomy" id="1981099"/>
    <lineage>
        <taxon>Bacteria</taxon>
        <taxon>Pseudomonadati</taxon>
        <taxon>Pseudomonadota</taxon>
        <taxon>Alphaproteobacteria</taxon>
        <taxon>Rhodospirillales</taxon>
        <taxon>Azospirillaceae</taxon>
        <taxon>Niveispirillum</taxon>
    </lineage>
</organism>
<feature type="domain" description="Filamentous haemagglutinin FhaB/tRNA nuclease CdiA-like TPS" evidence="2">
    <location>
        <begin position="33"/>
        <end position="146"/>
    </location>
</feature>